<keyword evidence="2" id="KW-0328">Glycosyltransferase</keyword>
<dbReference type="Pfam" id="PF00534">
    <property type="entry name" value="Glycos_transf_1"/>
    <property type="match status" value="1"/>
</dbReference>
<dbReference type="EMBL" id="CP129013">
    <property type="protein sequence ID" value="WLR41572.1"/>
    <property type="molecule type" value="Genomic_DNA"/>
</dbReference>
<gene>
    <name evidence="2" type="ORF">LC087_11815</name>
</gene>
<dbReference type="PANTHER" id="PTHR12526:SF630">
    <property type="entry name" value="GLYCOSYLTRANSFERASE"/>
    <property type="match status" value="1"/>
</dbReference>
<proteinExistence type="predicted"/>
<dbReference type="PANTHER" id="PTHR12526">
    <property type="entry name" value="GLYCOSYLTRANSFERASE"/>
    <property type="match status" value="1"/>
</dbReference>
<organism evidence="2 3">
    <name type="scientific">Bacillus carboniphilus</name>
    <dbReference type="NCBI Taxonomy" id="86663"/>
    <lineage>
        <taxon>Bacteria</taxon>
        <taxon>Bacillati</taxon>
        <taxon>Bacillota</taxon>
        <taxon>Bacilli</taxon>
        <taxon>Bacillales</taxon>
        <taxon>Bacillaceae</taxon>
        <taxon>Bacillus</taxon>
    </lineage>
</organism>
<dbReference type="GO" id="GO:0016757">
    <property type="term" value="F:glycosyltransferase activity"/>
    <property type="evidence" value="ECO:0007669"/>
    <property type="project" value="UniProtKB-KW"/>
</dbReference>
<keyword evidence="3" id="KW-1185">Reference proteome</keyword>
<feature type="domain" description="Glycosyl transferase family 1" evidence="1">
    <location>
        <begin position="205"/>
        <end position="329"/>
    </location>
</feature>
<evidence type="ECO:0000313" key="3">
    <source>
        <dbReference type="Proteomes" id="UP001197974"/>
    </source>
</evidence>
<dbReference type="InterPro" id="IPR001296">
    <property type="entry name" value="Glyco_trans_1"/>
</dbReference>
<dbReference type="Gene3D" id="3.40.50.2000">
    <property type="entry name" value="Glycogen Phosphorylase B"/>
    <property type="match status" value="2"/>
</dbReference>
<accession>A0ABY9JQ93</accession>
<name>A0ABY9JQ93_9BACI</name>
<evidence type="ECO:0000313" key="2">
    <source>
        <dbReference type="EMBL" id="WLR41572.1"/>
    </source>
</evidence>
<dbReference type="RefSeq" id="WP_306019598.1">
    <property type="nucleotide sequence ID" value="NZ_CP129013.1"/>
</dbReference>
<dbReference type="SUPFAM" id="SSF53756">
    <property type="entry name" value="UDP-Glycosyltransferase/glycogen phosphorylase"/>
    <property type="match status" value="1"/>
</dbReference>
<dbReference type="CDD" id="cd03801">
    <property type="entry name" value="GT4_PimA-like"/>
    <property type="match status" value="1"/>
</dbReference>
<dbReference type="EC" id="2.4.-.-" evidence="2"/>
<evidence type="ECO:0000259" key="1">
    <source>
        <dbReference type="Pfam" id="PF00534"/>
    </source>
</evidence>
<protein>
    <submittedName>
        <fullName evidence="2">Glycosyltransferase</fullName>
        <ecNumber evidence="2">2.4.-.-</ecNumber>
    </submittedName>
</protein>
<reference evidence="2 3" key="1">
    <citation type="submission" date="2023-06" db="EMBL/GenBank/DDBJ databases">
        <title>Five Gram-positive bacteria isolated from mangrove sediments in Shenzhen, Guangdong, China.</title>
        <authorList>
            <person name="Yu S."/>
            <person name="Zheng W."/>
            <person name="Huang Y."/>
        </authorList>
    </citation>
    <scope>NUCLEOTIDE SEQUENCE [LARGE SCALE GENOMIC DNA]</scope>
    <source>
        <strain evidence="2 3">SaN35-3</strain>
    </source>
</reference>
<dbReference type="Proteomes" id="UP001197974">
    <property type="component" value="Chromosome"/>
</dbReference>
<keyword evidence="2" id="KW-0808">Transferase</keyword>
<sequence>MRLVFAHDHIFHKFNNQYYSTGGLSKEMLERYTAVFDEVIVISRQKHIKTYNDKLTLASTKNVKFVEIPNFKSIDNSPKIFKAKKIIYDEVLSSDSLIARLPSSIGELAVYADKKNNKPYLVEVVACPWDAFWNHSFKGKVIAPFKYFKTKKLVREASYSIYVTNQFLQGRYPTNGKVENCSNVALKEFDDYILDIRLKKIQELNQENRLVIGTTAAINVRYKGQQYIIEALGKLKKQGNTKFEYQLVGGGDSSFLRSVAEKNDVTDQVKFIGSLSHNKVFEWLDTIDIYAQPSRQEGLPRGLIEAMSRALPAFGANTAGIPELLENEYIFSNTRKNINEICLILDKFDKKSMFETSKRNYLESKNYDKKIIEKRRNKFLKEFGAIEKK</sequence>